<organism evidence="7 8">
    <name type="scientific">Aureococcus anophagefferens</name>
    <name type="common">Harmful bloom alga</name>
    <dbReference type="NCBI Taxonomy" id="44056"/>
    <lineage>
        <taxon>Eukaryota</taxon>
        <taxon>Sar</taxon>
        <taxon>Stramenopiles</taxon>
        <taxon>Ochrophyta</taxon>
        <taxon>Pelagophyceae</taxon>
        <taxon>Pelagomonadales</taxon>
        <taxon>Pelagomonadaceae</taxon>
        <taxon>Aureococcus</taxon>
    </lineage>
</organism>
<evidence type="ECO:0000256" key="4">
    <source>
        <dbReference type="RuleBase" id="RU367086"/>
    </source>
</evidence>
<dbReference type="EMBL" id="JBBJCI010000032">
    <property type="protein sequence ID" value="KAK7254113.1"/>
    <property type="molecule type" value="Genomic_DNA"/>
</dbReference>
<protein>
    <recommendedName>
        <fullName evidence="4">Ribosome production factor 2 homolog</fullName>
    </recommendedName>
    <alternativeName>
        <fullName evidence="4">Ribosome biogenesis protein RPF2 homolog</fullName>
    </alternativeName>
</protein>
<dbReference type="SMART" id="SM00879">
    <property type="entry name" value="Brix"/>
    <property type="match status" value="1"/>
</dbReference>
<feature type="compositionally biased region" description="Basic and acidic residues" evidence="5">
    <location>
        <begin position="21"/>
        <end position="35"/>
    </location>
</feature>
<evidence type="ECO:0000256" key="3">
    <source>
        <dbReference type="ARBA" id="ARBA00023242"/>
    </source>
</evidence>
<evidence type="ECO:0000256" key="5">
    <source>
        <dbReference type="SAM" id="MobiDB-lite"/>
    </source>
</evidence>
<comment type="subcellular location">
    <subcellularLocation>
        <location evidence="1 4">Nucleus</location>
        <location evidence="1 4">Nucleolus</location>
    </subcellularLocation>
</comment>
<dbReference type="Proteomes" id="UP001363151">
    <property type="component" value="Unassembled WGS sequence"/>
</dbReference>
<proteinExistence type="inferred from homology"/>
<comment type="similarity">
    <text evidence="2 4">Belongs to the RPF2 family.</text>
</comment>
<dbReference type="PANTHER" id="PTHR12728">
    <property type="entry name" value="BRIX DOMAIN CONTAINING PROTEIN"/>
    <property type="match status" value="1"/>
</dbReference>
<dbReference type="PANTHER" id="PTHR12728:SF0">
    <property type="entry name" value="RIBOSOME PRODUCTION FACTOR 2 HOMOLOG"/>
    <property type="match status" value="1"/>
</dbReference>
<dbReference type="InterPro" id="IPR007109">
    <property type="entry name" value="Brix"/>
</dbReference>
<feature type="compositionally biased region" description="Acidic residues" evidence="5">
    <location>
        <begin position="297"/>
        <end position="315"/>
    </location>
</feature>
<feature type="region of interest" description="Disordered" evidence="5">
    <location>
        <begin position="1"/>
        <end position="44"/>
    </location>
</feature>
<sequence>MGKKAKSTSFKGQRVTPAGKRFLEDRAPKLRENPKKLLALRGSKTSERTSSALQTLAALKSPFCKALSRRREDLRPFEDATAVEGLAARHDCSLFVVGSHSKKRPHNLVFGRTHDGHLLDMFEFGVVEAGGGHGYAKLVGSKPLLSFVGEWDDCDETKRCKNFLCDLLRGADVDDVNLAGLDHVLAVGIRRCASTGARLVDVAPHRLRLTKSGTTVPAANLDPSGPPLVLELRRDHKPSLELWKVALKQPKELKPKKKKNIKTTDLGDTVGRIHLGKQNTAEIQTRKVKALKQRHDDDDDGDDDDDDDDMESDDE</sequence>
<feature type="domain" description="Brix" evidence="6">
    <location>
        <begin position="35"/>
        <end position="241"/>
    </location>
</feature>
<comment type="caution">
    <text evidence="7">The sequence shown here is derived from an EMBL/GenBank/DDBJ whole genome shotgun (WGS) entry which is preliminary data.</text>
</comment>
<dbReference type="Pfam" id="PF04427">
    <property type="entry name" value="Brix"/>
    <property type="match status" value="1"/>
</dbReference>
<evidence type="ECO:0000313" key="7">
    <source>
        <dbReference type="EMBL" id="KAK7254113.1"/>
    </source>
</evidence>
<evidence type="ECO:0000313" key="8">
    <source>
        <dbReference type="Proteomes" id="UP001363151"/>
    </source>
</evidence>
<evidence type="ECO:0000259" key="6">
    <source>
        <dbReference type="PROSITE" id="PS50833"/>
    </source>
</evidence>
<reference evidence="7 8" key="1">
    <citation type="submission" date="2024-03" db="EMBL/GenBank/DDBJ databases">
        <title>Aureococcus anophagefferens CCMP1851 and Kratosvirus quantuckense: Draft genome of a second virus-susceptible host strain in the model system.</title>
        <authorList>
            <person name="Chase E."/>
            <person name="Truchon A.R."/>
            <person name="Schepens W."/>
            <person name="Wilhelm S.W."/>
        </authorList>
    </citation>
    <scope>NUCLEOTIDE SEQUENCE [LARGE SCALE GENOMIC DNA]</scope>
    <source>
        <strain evidence="7 8">CCMP1851</strain>
    </source>
</reference>
<gene>
    <name evidence="7" type="ORF">SO694_00008233</name>
</gene>
<evidence type="ECO:0000256" key="2">
    <source>
        <dbReference type="ARBA" id="ARBA00010782"/>
    </source>
</evidence>
<feature type="region of interest" description="Disordered" evidence="5">
    <location>
        <begin position="275"/>
        <end position="315"/>
    </location>
</feature>
<keyword evidence="8" id="KW-1185">Reference proteome</keyword>
<dbReference type="PROSITE" id="PS50833">
    <property type="entry name" value="BRIX"/>
    <property type="match status" value="1"/>
</dbReference>
<evidence type="ECO:0000256" key="1">
    <source>
        <dbReference type="ARBA" id="ARBA00004604"/>
    </source>
</evidence>
<dbReference type="InterPro" id="IPR039770">
    <property type="entry name" value="Rpf2"/>
</dbReference>
<keyword evidence="3 4" id="KW-0539">Nucleus</keyword>
<accession>A0ABR1GE01</accession>
<name>A0ABR1GE01_AURAN</name>